<proteinExistence type="predicted"/>
<comment type="caution">
    <text evidence="1">The sequence shown here is derived from an EMBL/GenBank/DDBJ whole genome shotgun (WGS) entry which is preliminary data.</text>
</comment>
<reference evidence="1 2" key="1">
    <citation type="submission" date="2024-07" db="EMBL/GenBank/DDBJ databases">
        <authorList>
            <person name="Akdeniz Z."/>
        </authorList>
    </citation>
    <scope>NUCLEOTIDE SEQUENCE [LARGE SCALE GENOMIC DNA]</scope>
</reference>
<protein>
    <submittedName>
        <fullName evidence="1">Uncharacterized protein</fullName>
    </submittedName>
</protein>
<dbReference type="EMBL" id="CAXDID020000026">
    <property type="protein sequence ID" value="CAL5990866.1"/>
    <property type="molecule type" value="Genomic_DNA"/>
</dbReference>
<gene>
    <name evidence="1" type="ORF">HINF_LOCUS11698</name>
</gene>
<keyword evidence="2" id="KW-1185">Reference proteome</keyword>
<sequence>MFCLQLKKQINIERKEEEEKMNFFGIEVKYSTINKLFGIRKQKDVLDQKINNLEYLIRLEKSGIEVQVDDDRTDREDIWVMKQILKNTNFWLITGAGLGTCVFAKQFIKWMVGQVE</sequence>
<name>A0ABP1HBV4_9EUKA</name>
<dbReference type="Proteomes" id="UP001642409">
    <property type="component" value="Unassembled WGS sequence"/>
</dbReference>
<evidence type="ECO:0000313" key="1">
    <source>
        <dbReference type="EMBL" id="CAL5990866.1"/>
    </source>
</evidence>
<organism evidence="1 2">
    <name type="scientific">Hexamita inflata</name>
    <dbReference type="NCBI Taxonomy" id="28002"/>
    <lineage>
        <taxon>Eukaryota</taxon>
        <taxon>Metamonada</taxon>
        <taxon>Diplomonadida</taxon>
        <taxon>Hexamitidae</taxon>
        <taxon>Hexamitinae</taxon>
        <taxon>Hexamita</taxon>
    </lineage>
</organism>
<evidence type="ECO:0000313" key="2">
    <source>
        <dbReference type="Proteomes" id="UP001642409"/>
    </source>
</evidence>
<accession>A0ABP1HBV4</accession>